<comment type="similarity">
    <text evidence="3 8">Belongs to the UbiA prenyltransferase family.</text>
</comment>
<dbReference type="CDD" id="cd13959">
    <property type="entry name" value="PT_UbiA_COQ2"/>
    <property type="match status" value="1"/>
</dbReference>
<dbReference type="Gene3D" id="1.20.120.1780">
    <property type="entry name" value="UbiA prenyltransferase"/>
    <property type="match status" value="1"/>
</dbReference>
<evidence type="ECO:0000256" key="4">
    <source>
        <dbReference type="ARBA" id="ARBA00022679"/>
    </source>
</evidence>
<dbReference type="InterPro" id="IPR000537">
    <property type="entry name" value="UbiA_prenyltransferase"/>
</dbReference>
<keyword evidence="6 8" id="KW-1133">Transmembrane helix</keyword>
<dbReference type="InterPro" id="IPR030470">
    <property type="entry name" value="UbiA_prenylTrfase_CS"/>
</dbReference>
<evidence type="ECO:0000256" key="8">
    <source>
        <dbReference type="HAMAP-Rule" id="MF_03189"/>
    </source>
</evidence>
<evidence type="ECO:0000256" key="6">
    <source>
        <dbReference type="ARBA" id="ARBA00022989"/>
    </source>
</evidence>
<feature type="region of interest" description="Disordered" evidence="9">
    <location>
        <begin position="435"/>
        <end position="454"/>
    </location>
</feature>
<feature type="transmembrane region" description="Helical" evidence="8">
    <location>
        <begin position="152"/>
        <end position="173"/>
    </location>
</feature>
<comment type="subcellular location">
    <subcellularLocation>
        <location evidence="2">Membrane</location>
        <topology evidence="2">Multi-pass membrane protein</topology>
    </subcellularLocation>
    <subcellularLocation>
        <location evidence="8">Mitochondrion inner membrane</location>
        <topology evidence="8">Multi-pass membrane protein</topology>
        <orientation evidence="8">Matrix side</orientation>
    </subcellularLocation>
</comment>
<comment type="catalytic activity">
    <reaction evidence="8">
        <text>an all-trans-polyprenyl diphosphate + 4-hydroxybenzoate = a 4-hydroxy-3-(all-trans-polyprenyl)benzoate + diphosphate</text>
        <dbReference type="Rhea" id="RHEA:44504"/>
        <dbReference type="Rhea" id="RHEA-COMP:9514"/>
        <dbReference type="Rhea" id="RHEA-COMP:9564"/>
        <dbReference type="ChEBI" id="CHEBI:17879"/>
        <dbReference type="ChEBI" id="CHEBI:33019"/>
        <dbReference type="ChEBI" id="CHEBI:58914"/>
        <dbReference type="ChEBI" id="CHEBI:78396"/>
        <dbReference type="EC" id="2.5.1.39"/>
    </reaction>
</comment>
<keyword evidence="7 8" id="KW-0472">Membrane</keyword>
<feature type="transmembrane region" description="Helical" evidence="8">
    <location>
        <begin position="249"/>
        <end position="268"/>
    </location>
</feature>
<feature type="transmembrane region" description="Helical" evidence="8">
    <location>
        <begin position="345"/>
        <end position="366"/>
    </location>
</feature>
<dbReference type="Gene3D" id="1.10.357.140">
    <property type="entry name" value="UbiA prenyltransferase"/>
    <property type="match status" value="1"/>
</dbReference>
<evidence type="ECO:0000256" key="9">
    <source>
        <dbReference type="SAM" id="MobiDB-lite"/>
    </source>
</evidence>
<keyword evidence="8" id="KW-0414">Isoprene biosynthesis</keyword>
<evidence type="ECO:0000256" key="3">
    <source>
        <dbReference type="ARBA" id="ARBA00005985"/>
    </source>
</evidence>
<keyword evidence="8" id="KW-0999">Mitochondrion inner membrane</keyword>
<keyword evidence="11" id="KW-1185">Reference proteome</keyword>
<organism evidence="10 11">
    <name type="scientific">Batrachochytrium salamandrivorans</name>
    <dbReference type="NCBI Taxonomy" id="1357716"/>
    <lineage>
        <taxon>Eukaryota</taxon>
        <taxon>Fungi</taxon>
        <taxon>Fungi incertae sedis</taxon>
        <taxon>Chytridiomycota</taxon>
        <taxon>Chytridiomycota incertae sedis</taxon>
        <taxon>Chytridiomycetes</taxon>
        <taxon>Rhizophydiales</taxon>
        <taxon>Rhizophydiales incertae sedis</taxon>
        <taxon>Batrachochytrium</taxon>
    </lineage>
</organism>
<dbReference type="InterPro" id="IPR039653">
    <property type="entry name" value="Prenyltransferase"/>
</dbReference>
<feature type="transmembrane region" description="Helical" evidence="8">
    <location>
        <begin position="179"/>
        <end position="203"/>
    </location>
</feature>
<proteinExistence type="inferred from homology"/>
<sequence length="454" mass="49282">MSAWRVAPSVLRSGRLGGHSMLPRHWRQCYSAQSLTFHIQARGSWPGSLSAYNRWSIPTGNSPSASASASASGSERIVSRIRTVSNPIDYLAPSTPAIPCRPYASFSTTALGASTASKPETPTTQVSWVHAMHPKVQPFLLLTRLDKPAGTWLLYLPCTFAIGMASFASAPAISITTTISTLALFGAGAVVMRGAGCIINDLWDMDIDKQVERTRTRPLASGVIKPYEAILFLGAHLFVGLFVLTRLNLYSIVLGASSLALVATYPLMKRVTYWPQAFLGLTFNWGALLGFTALITDPIPWCVAIPLYLSGVCWTLVYDTIYALQDKRDDIIAGVKSTAVRFGTYLKPVITAFAAGMVGLLAIAGYVNGHTLVFYVVSVAGSAAHLSWQILTLDVASHTDAAAKFRSNRNLGLLVLAGIALDWMWRKWTLYRDQNTPPQKKTRDHTSSPNTGQN</sequence>
<evidence type="ECO:0000256" key="2">
    <source>
        <dbReference type="ARBA" id="ARBA00004141"/>
    </source>
</evidence>
<feature type="transmembrane region" description="Helical" evidence="8">
    <location>
        <begin position="372"/>
        <end position="396"/>
    </location>
</feature>
<feature type="transmembrane region" description="Helical" evidence="8">
    <location>
        <begin position="277"/>
        <end position="295"/>
    </location>
</feature>
<reference evidence="10 11" key="1">
    <citation type="submission" date="2021-02" db="EMBL/GenBank/DDBJ databases">
        <title>Variation within the Batrachochytrium salamandrivorans European outbreak.</title>
        <authorList>
            <person name="Kelly M."/>
            <person name="Pasmans F."/>
            <person name="Shea T.P."/>
            <person name="Munoz J.F."/>
            <person name="Carranza S."/>
            <person name="Cuomo C.A."/>
            <person name="Martel A."/>
        </authorList>
    </citation>
    <scope>NUCLEOTIDE SEQUENCE [LARGE SCALE GENOMIC DNA]</scope>
    <source>
        <strain evidence="10 11">AMFP18/2</strain>
    </source>
</reference>
<accession>A0ABQ8F098</accession>
<evidence type="ECO:0000256" key="1">
    <source>
        <dbReference type="ARBA" id="ARBA00001946"/>
    </source>
</evidence>
<keyword evidence="8" id="KW-0831">Ubiquinone biosynthesis</keyword>
<evidence type="ECO:0000313" key="10">
    <source>
        <dbReference type="EMBL" id="KAH6589765.1"/>
    </source>
</evidence>
<dbReference type="InterPro" id="IPR006370">
    <property type="entry name" value="HB_polyprenyltransferase-like"/>
</dbReference>
<feature type="transmembrane region" description="Helical" evidence="8">
    <location>
        <begin position="224"/>
        <end position="243"/>
    </location>
</feature>
<dbReference type="PANTHER" id="PTHR11048:SF28">
    <property type="entry name" value="4-HYDROXYBENZOATE POLYPRENYLTRANSFERASE, MITOCHONDRIAL"/>
    <property type="match status" value="1"/>
</dbReference>
<comment type="caution">
    <text evidence="10">The sequence shown here is derived from an EMBL/GenBank/DDBJ whole genome shotgun (WGS) entry which is preliminary data.</text>
</comment>
<name>A0ABQ8F098_9FUNG</name>
<dbReference type="NCBIfam" id="TIGR01474">
    <property type="entry name" value="ubiA_proteo"/>
    <property type="match status" value="1"/>
</dbReference>
<dbReference type="EC" id="2.5.1.39" evidence="8"/>
<dbReference type="InterPro" id="IPR044878">
    <property type="entry name" value="UbiA_sf"/>
</dbReference>
<gene>
    <name evidence="10" type="ORF">BASA50_009857</name>
</gene>
<protein>
    <recommendedName>
        <fullName evidence="8">4-hydroxybenzoate polyprenyltransferase, mitochondrial</fullName>
        <shortName evidence="8">4-HB polyprenyltransferase</shortName>
        <ecNumber evidence="8">2.5.1.39</ecNumber>
    </recommendedName>
    <alternativeName>
        <fullName evidence="8">Para-hydroxybenzoate--polyprenyltransferase</fullName>
        <shortName evidence="8">PHB:PPT</shortName>
        <shortName evidence="8">PHB:polyprenyltransferase</shortName>
    </alternativeName>
</protein>
<evidence type="ECO:0000313" key="11">
    <source>
        <dbReference type="Proteomes" id="UP001648503"/>
    </source>
</evidence>
<dbReference type="PANTHER" id="PTHR11048">
    <property type="entry name" value="PRENYLTRANSFERASES"/>
    <property type="match status" value="1"/>
</dbReference>
<keyword evidence="8" id="KW-0496">Mitochondrion</keyword>
<evidence type="ECO:0000256" key="5">
    <source>
        <dbReference type="ARBA" id="ARBA00022692"/>
    </source>
</evidence>
<comment type="cofactor">
    <cofactor evidence="1 8">
        <name>Mg(2+)</name>
        <dbReference type="ChEBI" id="CHEBI:18420"/>
    </cofactor>
</comment>
<feature type="transmembrane region" description="Helical" evidence="8">
    <location>
        <begin position="408"/>
        <end position="425"/>
    </location>
</feature>
<dbReference type="PROSITE" id="PS00943">
    <property type="entry name" value="UBIA"/>
    <property type="match status" value="1"/>
</dbReference>
<dbReference type="Proteomes" id="UP001648503">
    <property type="component" value="Unassembled WGS sequence"/>
</dbReference>
<evidence type="ECO:0000256" key="7">
    <source>
        <dbReference type="ARBA" id="ARBA00023136"/>
    </source>
</evidence>
<dbReference type="Pfam" id="PF01040">
    <property type="entry name" value="UbiA"/>
    <property type="match status" value="1"/>
</dbReference>
<keyword evidence="4 8" id="KW-0808">Transferase</keyword>
<comment type="pathway">
    <text evidence="8">Cofactor biosynthesis; ubiquinone biosynthesis.</text>
</comment>
<comment type="function">
    <text evidence="8">Catalyzes the prenylation of para-hydroxybenzoate (PHB) with an all-trans polyprenyl group. Mediates the second step in the final reaction sequence of coenzyme Q (CoQ) biosynthesis, which is the condensation of the polyisoprenoid side chain with PHB, generating the first membrane-bound Q intermediate.</text>
</comment>
<dbReference type="EMBL" id="JAFCIX010000441">
    <property type="protein sequence ID" value="KAH6589765.1"/>
    <property type="molecule type" value="Genomic_DNA"/>
</dbReference>
<dbReference type="HAMAP" id="MF_01635">
    <property type="entry name" value="UbiA"/>
    <property type="match status" value="1"/>
</dbReference>
<feature type="transmembrane region" description="Helical" evidence="8">
    <location>
        <begin position="307"/>
        <end position="324"/>
    </location>
</feature>
<keyword evidence="5 8" id="KW-0812">Transmembrane</keyword>